<evidence type="ECO:0000313" key="1">
    <source>
        <dbReference type="EMBL" id="CAG8636617.1"/>
    </source>
</evidence>
<proteinExistence type="predicted"/>
<dbReference type="Proteomes" id="UP000789860">
    <property type="component" value="Unassembled WGS sequence"/>
</dbReference>
<evidence type="ECO:0000313" key="2">
    <source>
        <dbReference type="Proteomes" id="UP000789860"/>
    </source>
</evidence>
<gene>
    <name evidence="1" type="ORF">SCALOS_LOCUS8166</name>
</gene>
<protein>
    <submittedName>
        <fullName evidence="1">9123_t:CDS:1</fullName>
    </submittedName>
</protein>
<accession>A0ACA9N808</accession>
<organism evidence="1 2">
    <name type="scientific">Scutellospora calospora</name>
    <dbReference type="NCBI Taxonomy" id="85575"/>
    <lineage>
        <taxon>Eukaryota</taxon>
        <taxon>Fungi</taxon>
        <taxon>Fungi incertae sedis</taxon>
        <taxon>Mucoromycota</taxon>
        <taxon>Glomeromycotina</taxon>
        <taxon>Glomeromycetes</taxon>
        <taxon>Diversisporales</taxon>
        <taxon>Gigasporaceae</taxon>
        <taxon>Scutellospora</taxon>
    </lineage>
</organism>
<keyword evidence="2" id="KW-1185">Reference proteome</keyword>
<reference evidence="1" key="1">
    <citation type="submission" date="2021-06" db="EMBL/GenBank/DDBJ databases">
        <authorList>
            <person name="Kallberg Y."/>
            <person name="Tangrot J."/>
            <person name="Rosling A."/>
        </authorList>
    </citation>
    <scope>NUCLEOTIDE SEQUENCE</scope>
    <source>
        <strain evidence="1">AU212A</strain>
    </source>
</reference>
<sequence length="315" mass="36347">DRVEIQSRMIIYQEYQAWCEANGEKPFSNNILGKKFTHINIENKRAGGGKRVWQYILDQSKIVAKLRESIGVIEEFSDAPQPEILANKSTDIPMFYVPEIKSPEPEKNIAETLTTDCIEKGKDLSPVPIPAVTNMTQDLFDYITGQSEYSVASLSKTTDIFMTPEIEYVEPVDNKSEPSSKIIKEPEIRGYASSVNDKPETNNEEASTQSKTYLPGYIPRAERKVRLRETAIKYGEDPDKFMTITKEDRDLVKIFQDKMMADMDIIDFARKDGDDPEEYIELSRREKLICMEIKLRMYEDDDEFRSYTCIYDGEE</sequence>
<name>A0ACA9N808_9GLOM</name>
<comment type="caution">
    <text evidence="1">The sequence shown here is derived from an EMBL/GenBank/DDBJ whole genome shotgun (WGS) entry which is preliminary data.</text>
</comment>
<feature type="non-terminal residue" evidence="1">
    <location>
        <position position="1"/>
    </location>
</feature>
<dbReference type="EMBL" id="CAJVPM010020758">
    <property type="protein sequence ID" value="CAG8636617.1"/>
    <property type="molecule type" value="Genomic_DNA"/>
</dbReference>